<organism evidence="1 2">
    <name type="scientific">Tectimicrobiota bacterium</name>
    <dbReference type="NCBI Taxonomy" id="2528274"/>
    <lineage>
        <taxon>Bacteria</taxon>
        <taxon>Pseudomonadati</taxon>
        <taxon>Nitrospinota/Tectimicrobiota group</taxon>
        <taxon>Candidatus Tectimicrobiota</taxon>
    </lineage>
</organism>
<dbReference type="Proteomes" id="UP000712673">
    <property type="component" value="Unassembled WGS sequence"/>
</dbReference>
<comment type="caution">
    <text evidence="1">The sequence shown here is derived from an EMBL/GenBank/DDBJ whole genome shotgun (WGS) entry which is preliminary data.</text>
</comment>
<dbReference type="InterPro" id="IPR014553">
    <property type="entry name" value="Aminopept"/>
</dbReference>
<evidence type="ECO:0000313" key="2">
    <source>
        <dbReference type="Proteomes" id="UP000712673"/>
    </source>
</evidence>
<evidence type="ECO:0008006" key="3">
    <source>
        <dbReference type="Google" id="ProtNLM"/>
    </source>
</evidence>
<evidence type="ECO:0000313" key="1">
    <source>
        <dbReference type="EMBL" id="MBM3226446.1"/>
    </source>
</evidence>
<dbReference type="AlphaFoldDB" id="A0A937W3Y3"/>
<feature type="non-terminal residue" evidence="1">
    <location>
        <position position="234"/>
    </location>
</feature>
<reference evidence="1" key="1">
    <citation type="submission" date="2019-03" db="EMBL/GenBank/DDBJ databases">
        <title>Lake Tanganyika Metagenome-Assembled Genomes (MAGs).</title>
        <authorList>
            <person name="Tran P."/>
        </authorList>
    </citation>
    <scope>NUCLEOTIDE SEQUENCE</scope>
    <source>
        <strain evidence="1">K_DeepCast_65m_m2_066</strain>
    </source>
</reference>
<accession>A0A937W3Y3</accession>
<name>A0A937W3Y3_UNCTE</name>
<proteinExistence type="predicted"/>
<sequence>MGTTTAGSWARTISNIFIAMKQALLDVVPLRSWTDIHIGNIRHALSLSALVLWAASLSGCGVGYLWHVTLGQATILAQQRPVEDVLREAQLTAEEQKKLHLILAVRHFAITELGLHDSTSYTTFVQLNRPYVSYNLTAAPPDALTPYVWTFPILGQMPYKGFFRQEYAIREQRLLEEQGYETYLRGIRAYSTLGYFDDPILSSMLAYDDRFLINTIIHEMVHQTVWVKGSVSFN</sequence>
<gene>
    <name evidence="1" type="ORF">FJZ47_22000</name>
</gene>
<dbReference type="EMBL" id="VGLS01000911">
    <property type="protein sequence ID" value="MBM3226446.1"/>
    <property type="molecule type" value="Genomic_DNA"/>
</dbReference>
<protein>
    <recommendedName>
        <fullName evidence="3">Aminopeptidase</fullName>
    </recommendedName>
</protein>
<dbReference type="Pfam" id="PF10023">
    <property type="entry name" value="Aminopep"/>
    <property type="match status" value="1"/>
</dbReference>